<evidence type="ECO:0000256" key="1">
    <source>
        <dbReference type="ARBA" id="ARBA00022814"/>
    </source>
</evidence>
<dbReference type="AlphaFoldDB" id="D8MK48"/>
<keyword evidence="6" id="KW-1185">Reference proteome</keyword>
<dbReference type="KEGG" id="ebi:EbC_pEb17201930"/>
<evidence type="ECO:0000256" key="2">
    <source>
        <dbReference type="ARBA" id="ARBA00023015"/>
    </source>
</evidence>
<protein>
    <submittedName>
        <fullName evidence="5">Transcriptional activator</fullName>
    </submittedName>
</protein>
<dbReference type="GO" id="GO:0006354">
    <property type="term" value="P:DNA-templated transcription elongation"/>
    <property type="evidence" value="ECO:0007669"/>
    <property type="project" value="InterPro"/>
</dbReference>
<evidence type="ECO:0000256" key="3">
    <source>
        <dbReference type="ARBA" id="ARBA00023163"/>
    </source>
</evidence>
<sequence length="184" mass="20040">MKHLTDGAADGQRGNWYVLITKYAQEKRAQDNLINQGVNCWLPRITVHSVDARGGGGGSEVLAFPRYLFAHFDAEIIHTTTIKATRGISGIVSFNNTPAIMDGAELAALRMRMEAGAALAGRSPDPEHGETVTIENGAFDGLEAIWHQPDGAKRAILLINLFGRLTEAKIRSEMRFRRQAAKGG</sequence>
<keyword evidence="3" id="KW-0804">Transcription</keyword>
<dbReference type="GO" id="GO:0005829">
    <property type="term" value="C:cytosol"/>
    <property type="evidence" value="ECO:0007669"/>
    <property type="project" value="TreeGrafter"/>
</dbReference>
<feature type="domain" description="NusG-like N-terminal" evidence="4">
    <location>
        <begin position="13"/>
        <end position="113"/>
    </location>
</feature>
<dbReference type="GeneID" id="90509937"/>
<dbReference type="Pfam" id="PF02357">
    <property type="entry name" value="NusG"/>
    <property type="match status" value="1"/>
</dbReference>
<evidence type="ECO:0000313" key="5">
    <source>
        <dbReference type="EMBL" id="CAX53646.1"/>
    </source>
</evidence>
<keyword evidence="1" id="KW-0889">Transcription antitermination</keyword>
<keyword evidence="2" id="KW-0805">Transcription regulation</keyword>
<accession>D8MK48</accession>
<dbReference type="SUPFAM" id="SSF82679">
    <property type="entry name" value="N-utilization substance G protein NusG, N-terminal domain"/>
    <property type="match status" value="1"/>
</dbReference>
<dbReference type="Gene3D" id="3.30.70.940">
    <property type="entry name" value="NusG, N-terminal domain"/>
    <property type="match status" value="1"/>
</dbReference>
<dbReference type="InterPro" id="IPR006645">
    <property type="entry name" value="NGN-like_dom"/>
</dbReference>
<geneLocation type="plasmid" evidence="5 6">
    <name>pEB170</name>
</geneLocation>
<dbReference type="InterPro" id="IPR043425">
    <property type="entry name" value="NusG-like"/>
</dbReference>
<dbReference type="SMART" id="SM00738">
    <property type="entry name" value="NGN"/>
    <property type="match status" value="1"/>
</dbReference>
<dbReference type="EMBL" id="FP236830">
    <property type="protein sequence ID" value="CAX53646.1"/>
    <property type="molecule type" value="Genomic_DNA"/>
</dbReference>
<dbReference type="PANTHER" id="PTHR30265:SF7">
    <property type="entry name" value="TRANSCRIPTION ANTITERMINATION PROTEIN RFAH"/>
    <property type="match status" value="1"/>
</dbReference>
<dbReference type="InterPro" id="IPR036735">
    <property type="entry name" value="NGN_dom_sf"/>
</dbReference>
<organism evidence="6">
    <name type="scientific">Erwinia billingiae (strain Eb661)</name>
    <dbReference type="NCBI Taxonomy" id="634500"/>
    <lineage>
        <taxon>Bacteria</taxon>
        <taxon>Pseudomonadati</taxon>
        <taxon>Pseudomonadota</taxon>
        <taxon>Gammaproteobacteria</taxon>
        <taxon>Enterobacterales</taxon>
        <taxon>Erwiniaceae</taxon>
        <taxon>Erwinia</taxon>
    </lineage>
</organism>
<evidence type="ECO:0000313" key="6">
    <source>
        <dbReference type="Proteomes" id="UP000008793"/>
    </source>
</evidence>
<keyword evidence="5" id="KW-0614">Plasmid</keyword>
<dbReference type="HOGENOM" id="CLU_067287_5_0_6"/>
<dbReference type="GO" id="GO:0031564">
    <property type="term" value="P:transcription antitermination"/>
    <property type="evidence" value="ECO:0007669"/>
    <property type="project" value="UniProtKB-KW"/>
</dbReference>
<dbReference type="CDD" id="cd09892">
    <property type="entry name" value="NGN_SP_RfaH"/>
    <property type="match status" value="1"/>
</dbReference>
<reference evidence="5 6" key="1">
    <citation type="journal article" date="2010" name="BMC Genomics">
        <title>Genome comparison of the epiphytic bacteria Erwinia billingiae and E. tasmaniensis with the pear pathogen E. pyrifoliae.</title>
        <authorList>
            <person name="Kube M."/>
            <person name="Migdoll A.M."/>
            <person name="Gehring I."/>
            <person name="Heitmann K."/>
            <person name="Mayer Y."/>
            <person name="Kuhl H."/>
            <person name="Knaust F."/>
            <person name="Geider K."/>
            <person name="Reinhardt R."/>
        </authorList>
    </citation>
    <scope>NUCLEOTIDE SEQUENCE [LARGE SCALE GENOMIC DNA]</scope>
    <source>
        <strain evidence="5 6">Eb661</strain>
        <plasmid evidence="5">pEB170</plasmid>
    </source>
</reference>
<dbReference type="RefSeq" id="WP_013200013.1">
    <property type="nucleotide sequence ID" value="NC_014305.1"/>
</dbReference>
<proteinExistence type="predicted"/>
<evidence type="ECO:0000259" key="4">
    <source>
        <dbReference type="SMART" id="SM00738"/>
    </source>
</evidence>
<dbReference type="PANTHER" id="PTHR30265">
    <property type="entry name" value="RHO-INTERACTING TRANSCRIPTION TERMINATION FACTOR NUSG"/>
    <property type="match status" value="1"/>
</dbReference>
<dbReference type="NCBIfam" id="NF006534">
    <property type="entry name" value="PRK09014.1"/>
    <property type="match status" value="1"/>
</dbReference>
<dbReference type="Proteomes" id="UP000008793">
    <property type="component" value="Plasmid pEB170"/>
</dbReference>
<gene>
    <name evidence="5" type="primary">rfaH</name>
    <name evidence="5" type="ordered locus">EbC_pEb17201930</name>
</gene>
<name>D8MK48_ERWBE</name>